<reference evidence="1 2" key="1">
    <citation type="journal article" date="2014" name="Genome Biol. Evol.">
        <title>The genome of the myxosporean Thelohanellus kitauei shows adaptations to nutrient acquisition within its fish host.</title>
        <authorList>
            <person name="Yang Y."/>
            <person name="Xiong J."/>
            <person name="Zhou Z."/>
            <person name="Huo F."/>
            <person name="Miao W."/>
            <person name="Ran C."/>
            <person name="Liu Y."/>
            <person name="Zhang J."/>
            <person name="Feng J."/>
            <person name="Wang M."/>
            <person name="Wang M."/>
            <person name="Wang L."/>
            <person name="Yao B."/>
        </authorList>
    </citation>
    <scope>NUCLEOTIDE SEQUENCE [LARGE SCALE GENOMIC DNA]</scope>
    <source>
        <strain evidence="1">Wuqing</strain>
    </source>
</reference>
<dbReference type="EMBL" id="JWZT01003512">
    <property type="protein sequence ID" value="KII66546.1"/>
    <property type="molecule type" value="Genomic_DNA"/>
</dbReference>
<dbReference type="AlphaFoldDB" id="A0A0C2MHD5"/>
<name>A0A0C2MHD5_THEKT</name>
<evidence type="ECO:0000313" key="1">
    <source>
        <dbReference type="EMBL" id="KII66546.1"/>
    </source>
</evidence>
<organism evidence="1 2">
    <name type="scientific">Thelohanellus kitauei</name>
    <name type="common">Myxosporean</name>
    <dbReference type="NCBI Taxonomy" id="669202"/>
    <lineage>
        <taxon>Eukaryota</taxon>
        <taxon>Metazoa</taxon>
        <taxon>Cnidaria</taxon>
        <taxon>Myxozoa</taxon>
        <taxon>Myxosporea</taxon>
        <taxon>Bivalvulida</taxon>
        <taxon>Platysporina</taxon>
        <taxon>Myxobolidae</taxon>
        <taxon>Thelohanellus</taxon>
    </lineage>
</organism>
<evidence type="ECO:0000313" key="2">
    <source>
        <dbReference type="Proteomes" id="UP000031668"/>
    </source>
</evidence>
<comment type="caution">
    <text evidence="1">The sequence shown here is derived from an EMBL/GenBank/DDBJ whole genome shotgun (WGS) entry which is preliminary data.</text>
</comment>
<proteinExistence type="predicted"/>
<accession>A0A0C2MHD5</accession>
<gene>
    <name evidence="1" type="ORF">RF11_16005</name>
</gene>
<keyword evidence="2" id="KW-1185">Reference proteome</keyword>
<sequence length="378" mass="43895">MCMHLRIVFVNKILKSPSEPSFIVKIGDILETTPRDYFSPRADINILHPKIQPRICVQHYDFLLVTPDIYCSLKTPSLNICTTQVIGSDEGTQITIFPIESLFLPEEMYMSVYHVEISPTDTRMLHKNVQYKLGQTSNPKTNDTFHILRLARGTDHHAYVVDTLKVHFREVGINYYITGAYNSFYIGFSVSEKGRPWESIPETKYHRYNWISFAPNSDQSYEDFPKYAEIHISLINSRGRVIYNPRGIKDIVLLEIVNNDEASCQSLPIRTTKYMESGGQSTLFRVINSQKKSFIQVYYLFVRPDDVPLHSIRLFETFTTVYRCEIDDKRKNFLISLESQCQSEAFYRTRGVSRIPRRCSLSDVVICKSQTKEMTDQL</sequence>
<protein>
    <submittedName>
        <fullName evidence="1">Uncharacterized protein</fullName>
    </submittedName>
</protein>
<dbReference type="Proteomes" id="UP000031668">
    <property type="component" value="Unassembled WGS sequence"/>
</dbReference>